<dbReference type="FunFam" id="3.20.20.100:FF:000004">
    <property type="entry name" value="Oxidoreductase, aldo/keto reductase"/>
    <property type="match status" value="1"/>
</dbReference>
<feature type="domain" description="NADP-dependent oxidoreductase" evidence="2">
    <location>
        <begin position="18"/>
        <end position="320"/>
    </location>
</feature>
<evidence type="ECO:0000313" key="3">
    <source>
        <dbReference type="EMBL" id="MDQ1121012.1"/>
    </source>
</evidence>
<dbReference type="Gene3D" id="3.20.20.100">
    <property type="entry name" value="NADP-dependent oxidoreductase domain"/>
    <property type="match status" value="1"/>
</dbReference>
<proteinExistence type="predicted"/>
<dbReference type="GO" id="GO:0016491">
    <property type="term" value="F:oxidoreductase activity"/>
    <property type="evidence" value="ECO:0007669"/>
    <property type="project" value="UniProtKB-KW"/>
</dbReference>
<sequence length="354" mass="38286">MSMETRLLGRSGLKVPVLGFGAGTFGGKGPLFSAWGDTGVEQARRLVDLCLEAGANLFDTADVYSDGASEEILGAALAGRRERALISTKTGLRLGEGPNDAGASRLRLLRAVDDSLRRLRTDYIDLLQLHAFDAMTPVEETLSTLDGLVRAGKVRYLGASNYAGWQLMKSLAVADTRGWSRFVANQTYYSLAGRDYEWELMPLGLDQGLGAVVWSPLGWGRLTGRLRRGQPLPAQSRLHDTAAFAPAIGDERLFAIVDVLDAIAAETGRTVPQVAINWLLQRPTVSSVLIGARTEDQLRDNLGAVGWSLTAEQIARLDTASAVEPPYPYYPYWRGQFAERSPVAVAALPGPAEI</sequence>
<evidence type="ECO:0000256" key="1">
    <source>
        <dbReference type="ARBA" id="ARBA00023002"/>
    </source>
</evidence>
<dbReference type="PANTHER" id="PTHR43364:SF18">
    <property type="entry name" value="OXIDOREDUCTASE"/>
    <property type="match status" value="1"/>
</dbReference>
<dbReference type="AlphaFoldDB" id="A0AAW8GGY1"/>
<dbReference type="PANTHER" id="PTHR43364">
    <property type="entry name" value="NADH-SPECIFIC METHYLGLYOXAL REDUCTASE-RELATED"/>
    <property type="match status" value="1"/>
</dbReference>
<name>A0AAW8GGY1_9GAMM</name>
<dbReference type="InterPro" id="IPR023210">
    <property type="entry name" value="NADP_OxRdtase_dom"/>
</dbReference>
<keyword evidence="1" id="KW-0560">Oxidoreductase</keyword>
<dbReference type="Proteomes" id="UP001234354">
    <property type="component" value="Unassembled WGS sequence"/>
</dbReference>
<protein>
    <submittedName>
        <fullName evidence="3">Aryl-alcohol dehydrogenase-like predicted oxidoreductase</fullName>
    </submittedName>
</protein>
<dbReference type="Pfam" id="PF00248">
    <property type="entry name" value="Aldo_ket_red"/>
    <property type="match status" value="1"/>
</dbReference>
<dbReference type="InterPro" id="IPR036812">
    <property type="entry name" value="NAD(P)_OxRdtase_dom_sf"/>
</dbReference>
<evidence type="ECO:0000313" key="4">
    <source>
        <dbReference type="Proteomes" id="UP001234354"/>
    </source>
</evidence>
<accession>A0AAW8GGY1</accession>
<dbReference type="CDD" id="cd19091">
    <property type="entry name" value="AKR_PsAKR"/>
    <property type="match status" value="1"/>
</dbReference>
<gene>
    <name evidence="3" type="ORF">QE383_003320</name>
</gene>
<organism evidence="3 4">
    <name type="scientific">Pseudoxanthomonas winnipegensis</name>
    <dbReference type="NCBI Taxonomy" id="2480810"/>
    <lineage>
        <taxon>Bacteria</taxon>
        <taxon>Pseudomonadati</taxon>
        <taxon>Pseudomonadota</taxon>
        <taxon>Gammaproteobacteria</taxon>
        <taxon>Lysobacterales</taxon>
        <taxon>Lysobacteraceae</taxon>
        <taxon>Pseudoxanthomonas</taxon>
    </lineage>
</organism>
<dbReference type="GO" id="GO:0005829">
    <property type="term" value="C:cytosol"/>
    <property type="evidence" value="ECO:0007669"/>
    <property type="project" value="UniProtKB-ARBA"/>
</dbReference>
<dbReference type="SUPFAM" id="SSF51430">
    <property type="entry name" value="NAD(P)-linked oxidoreductase"/>
    <property type="match status" value="1"/>
</dbReference>
<reference evidence="3" key="1">
    <citation type="submission" date="2023-07" db="EMBL/GenBank/DDBJ databases">
        <title>Functional and genomic diversity of the sorghum phyllosphere microbiome.</title>
        <authorList>
            <person name="Shade A."/>
        </authorList>
    </citation>
    <scope>NUCLEOTIDE SEQUENCE</scope>
    <source>
        <strain evidence="3">SORGH_AS_0908</strain>
    </source>
</reference>
<dbReference type="EMBL" id="JAUTBB010000001">
    <property type="protein sequence ID" value="MDQ1121012.1"/>
    <property type="molecule type" value="Genomic_DNA"/>
</dbReference>
<comment type="caution">
    <text evidence="3">The sequence shown here is derived from an EMBL/GenBank/DDBJ whole genome shotgun (WGS) entry which is preliminary data.</text>
</comment>
<dbReference type="InterPro" id="IPR050523">
    <property type="entry name" value="AKR_Detox_Biosynth"/>
</dbReference>
<evidence type="ECO:0000259" key="2">
    <source>
        <dbReference type="Pfam" id="PF00248"/>
    </source>
</evidence>